<sequence length="228" mass="24530">MNTADPILASPCSGAARDDQLEIRQLLEQVDGLARRLGKSRDQVLDVPGLSHATGIPHGRVEELLAGACPVAPPEPHEELKAYNNSLFLQRVTLLHQTRADAKGQRYSLRAIARGTGISTPQIGHLLEGERSPNNDHATRIERFFGVPEGFCSRPEGAALIAALRPLVAEELPQLITRELLEELGVHAVGLRRSDSAPGTGSSGLSSILPALEELAQRQRRERGASAS</sequence>
<comment type="caution">
    <text evidence="3">The sequence shown here is derived from an EMBL/GenBank/DDBJ whole genome shotgun (WGS) entry which is preliminary data.</text>
</comment>
<dbReference type="Proteomes" id="UP000549009">
    <property type="component" value="Unassembled WGS sequence"/>
</dbReference>
<dbReference type="InterPro" id="IPR001387">
    <property type="entry name" value="Cro/C1-type_HTH"/>
</dbReference>
<evidence type="ECO:0000313" key="3">
    <source>
        <dbReference type="EMBL" id="MBB5109865.1"/>
    </source>
</evidence>
<dbReference type="RefSeq" id="WP_184926911.1">
    <property type="nucleotide sequence ID" value="NZ_BMSQ01000047.1"/>
</dbReference>
<reference evidence="3 4" key="1">
    <citation type="submission" date="2020-08" db="EMBL/GenBank/DDBJ databases">
        <title>Genomic Encyclopedia of Type Strains, Phase III (KMG-III): the genomes of soil and plant-associated and newly described type strains.</title>
        <authorList>
            <person name="Whitman W."/>
        </authorList>
    </citation>
    <scope>NUCLEOTIDE SEQUENCE [LARGE SCALE GENOMIC DNA]</scope>
    <source>
        <strain evidence="3 4">CECT 3146</strain>
    </source>
</reference>
<protein>
    <submittedName>
        <fullName evidence="3">Transcriptional regulator with XRE-family HTH domain</fullName>
    </submittedName>
</protein>
<keyword evidence="1" id="KW-0175">Coiled coil</keyword>
<dbReference type="InterPro" id="IPR010982">
    <property type="entry name" value="Lambda_DNA-bd_dom_sf"/>
</dbReference>
<evidence type="ECO:0000259" key="2">
    <source>
        <dbReference type="PROSITE" id="PS50943"/>
    </source>
</evidence>
<dbReference type="SUPFAM" id="SSF47413">
    <property type="entry name" value="lambda repressor-like DNA-binding domains"/>
    <property type="match status" value="1"/>
</dbReference>
<organism evidence="3 4">
    <name type="scientific">Streptomyces spectabilis</name>
    <dbReference type="NCBI Taxonomy" id="68270"/>
    <lineage>
        <taxon>Bacteria</taxon>
        <taxon>Bacillati</taxon>
        <taxon>Actinomycetota</taxon>
        <taxon>Actinomycetes</taxon>
        <taxon>Kitasatosporales</taxon>
        <taxon>Streptomycetaceae</taxon>
        <taxon>Streptomyces</taxon>
    </lineage>
</organism>
<dbReference type="AlphaFoldDB" id="A0A7W8B659"/>
<feature type="domain" description="HTH cro/C1-type" evidence="2">
    <location>
        <begin position="107"/>
        <end position="152"/>
    </location>
</feature>
<dbReference type="Pfam" id="PF01381">
    <property type="entry name" value="HTH_3"/>
    <property type="match status" value="1"/>
</dbReference>
<accession>A0A7W8B659</accession>
<name>A0A7W8B659_STRST</name>
<dbReference type="Gene3D" id="1.10.260.40">
    <property type="entry name" value="lambda repressor-like DNA-binding domains"/>
    <property type="match status" value="1"/>
</dbReference>
<dbReference type="GO" id="GO:0003677">
    <property type="term" value="F:DNA binding"/>
    <property type="evidence" value="ECO:0007669"/>
    <property type="project" value="InterPro"/>
</dbReference>
<dbReference type="EMBL" id="JACHJD010000043">
    <property type="protein sequence ID" value="MBB5109865.1"/>
    <property type="molecule type" value="Genomic_DNA"/>
</dbReference>
<gene>
    <name evidence="3" type="ORF">FHS40_008995</name>
</gene>
<proteinExistence type="predicted"/>
<dbReference type="PROSITE" id="PS50943">
    <property type="entry name" value="HTH_CROC1"/>
    <property type="match status" value="1"/>
</dbReference>
<dbReference type="CDD" id="cd00093">
    <property type="entry name" value="HTH_XRE"/>
    <property type="match status" value="1"/>
</dbReference>
<keyword evidence="4" id="KW-1185">Reference proteome</keyword>
<evidence type="ECO:0000313" key="4">
    <source>
        <dbReference type="Proteomes" id="UP000549009"/>
    </source>
</evidence>
<feature type="coiled-coil region" evidence="1">
    <location>
        <begin position="16"/>
        <end position="43"/>
    </location>
</feature>
<evidence type="ECO:0000256" key="1">
    <source>
        <dbReference type="SAM" id="Coils"/>
    </source>
</evidence>